<protein>
    <submittedName>
        <fullName evidence="1">Uncharacterized protein</fullName>
    </submittedName>
</protein>
<accession>A0A0B0EN69</accession>
<proteinExistence type="predicted"/>
<sequence length="67" mass="7786">MILDYLRTNPDAGDTLEGISKWWLNLGKIDVKVDEVSSFLETLVKERKVKRYVIKGDTPIYKICRDV</sequence>
<organism evidence="1 2">
    <name type="scientific">Candidatus Scalindua brodae</name>
    <dbReference type="NCBI Taxonomy" id="237368"/>
    <lineage>
        <taxon>Bacteria</taxon>
        <taxon>Pseudomonadati</taxon>
        <taxon>Planctomycetota</taxon>
        <taxon>Candidatus Brocadiia</taxon>
        <taxon>Candidatus Brocadiales</taxon>
        <taxon>Candidatus Scalinduaceae</taxon>
        <taxon>Candidatus Scalindua</taxon>
    </lineage>
</organism>
<evidence type="ECO:0000313" key="1">
    <source>
        <dbReference type="EMBL" id="KHE93431.1"/>
    </source>
</evidence>
<dbReference type="Proteomes" id="UP000030652">
    <property type="component" value="Unassembled WGS sequence"/>
</dbReference>
<dbReference type="EMBL" id="JRYO01000058">
    <property type="protein sequence ID" value="KHE93431.1"/>
    <property type="molecule type" value="Genomic_DNA"/>
</dbReference>
<name>A0A0B0EN69_9BACT</name>
<reference evidence="1 2" key="1">
    <citation type="submission" date="2014-10" db="EMBL/GenBank/DDBJ databases">
        <title>Draft genome of anammox bacterium scalindua brodae, obtained using differential coverage binning of sequence data from two enrichment reactors.</title>
        <authorList>
            <person name="Speth D.R."/>
            <person name="Russ L."/>
            <person name="Kartal B."/>
            <person name="Op den Camp H.J."/>
            <person name="Dutilh B.E."/>
            <person name="Jetten M.S."/>
        </authorList>
    </citation>
    <scope>NUCLEOTIDE SEQUENCE [LARGE SCALE GENOMIC DNA]</scope>
    <source>
        <strain evidence="1">RU1</strain>
    </source>
</reference>
<evidence type="ECO:0000313" key="2">
    <source>
        <dbReference type="Proteomes" id="UP000030652"/>
    </source>
</evidence>
<dbReference type="AlphaFoldDB" id="A0A0B0EN69"/>
<comment type="caution">
    <text evidence="1">The sequence shown here is derived from an EMBL/GenBank/DDBJ whole genome shotgun (WGS) entry which is preliminary data.</text>
</comment>
<gene>
    <name evidence="1" type="ORF">SCABRO_00857</name>
</gene>